<accession>A0A7Z7LE70</accession>
<dbReference type="InterPro" id="IPR001764">
    <property type="entry name" value="Glyco_hydro_3_N"/>
</dbReference>
<evidence type="ECO:0000256" key="5">
    <source>
        <dbReference type="ARBA" id="ARBA00023295"/>
    </source>
</evidence>
<dbReference type="GO" id="GO:0005975">
    <property type="term" value="P:carbohydrate metabolic process"/>
    <property type="evidence" value="ECO:0007669"/>
    <property type="project" value="InterPro"/>
</dbReference>
<dbReference type="GO" id="GO:0004563">
    <property type="term" value="F:beta-N-acetylhexosaminidase activity"/>
    <property type="evidence" value="ECO:0007669"/>
    <property type="project" value="UniProtKB-EC"/>
</dbReference>
<comment type="catalytic activity">
    <reaction evidence="1">
        <text>Hydrolysis of terminal non-reducing N-acetyl-D-hexosamine residues in N-acetyl-beta-D-hexosaminides.</text>
        <dbReference type="EC" id="3.2.1.52"/>
    </reaction>
</comment>
<dbReference type="InterPro" id="IPR050226">
    <property type="entry name" value="NagZ_Beta-hexosaminidase"/>
</dbReference>
<keyword evidence="8" id="KW-1185">Reference proteome</keyword>
<dbReference type="EC" id="3.2.1.52" evidence="3"/>
<keyword evidence="4 7" id="KW-0378">Hydrolase</keyword>
<name>A0A7Z7LE70_9BACT</name>
<dbReference type="InterPro" id="IPR036962">
    <property type="entry name" value="Glyco_hydro_3_N_sf"/>
</dbReference>
<evidence type="ECO:0000259" key="6">
    <source>
        <dbReference type="Pfam" id="PF00933"/>
    </source>
</evidence>
<evidence type="ECO:0000313" key="7">
    <source>
        <dbReference type="EMBL" id="SSC12337.1"/>
    </source>
</evidence>
<dbReference type="Pfam" id="PF00933">
    <property type="entry name" value="Glyco_hydro_3"/>
    <property type="match status" value="1"/>
</dbReference>
<dbReference type="GO" id="GO:0009254">
    <property type="term" value="P:peptidoglycan turnover"/>
    <property type="evidence" value="ECO:0007669"/>
    <property type="project" value="TreeGrafter"/>
</dbReference>
<evidence type="ECO:0000256" key="3">
    <source>
        <dbReference type="ARBA" id="ARBA00012663"/>
    </source>
</evidence>
<dbReference type="NCBIfam" id="NF003740">
    <property type="entry name" value="PRK05337.1"/>
    <property type="match status" value="1"/>
</dbReference>
<feature type="domain" description="Glycoside hydrolase family 3 N-terminal" evidence="6">
    <location>
        <begin position="3"/>
        <end position="318"/>
    </location>
</feature>
<sequence length="512" mass="55828">MNLDQAVGRLFLIGLPGKEMDSETEEILREIKPGAVILFAKNIESPIQVRTLLENVNRVLGYPVAVAIDQEGGIVTRLRDGFSVSPGAMALAATGSLENVSLASGIMAKEMRALGINWNLAPVVDINCNPKNPGIGVRSFGDDPEKVVKYATAFVQAMKREGVMSCLKHFPGKGRVEVDAHIDLPTLDVPLSTMLSSELKPFREIPGDSIMPSHIYMPQLQAKRVPASLSREILIELARNTIGYRGVLVADDLGMGGVSNYFSPEEAAVEGLRNGMDFLTFCHNPEVQKRAKKAVIKAVEQSGELAGRLEESIERVETFRRKATAMKPESLDVIGTDESLSTMQRISDASITAILEDKSLVPLSLEAVTAIYSVRLSRLVQVEDGPLKGVPVVARELAQMADCPLIDFDGKISEEEAIILADKAPKKGVRIVFTENAHLSAGQREFLMQLSRRPGRMLLIALRNPYDAFIKGVSNSILSYGYETLSQKSLLKVLTGEMKPQGVLPVEIPQEV</sequence>
<organism evidence="7 8">
    <name type="scientific">Mesotoga infera</name>
    <dbReference type="NCBI Taxonomy" id="1236046"/>
    <lineage>
        <taxon>Bacteria</taxon>
        <taxon>Thermotogati</taxon>
        <taxon>Thermotogota</taxon>
        <taxon>Thermotogae</taxon>
        <taxon>Kosmotogales</taxon>
        <taxon>Kosmotogaceae</taxon>
        <taxon>Mesotoga</taxon>
    </lineage>
</organism>
<dbReference type="Gene3D" id="3.40.50.1700">
    <property type="entry name" value="Glycoside hydrolase family 3 C-terminal domain"/>
    <property type="match status" value="1"/>
</dbReference>
<dbReference type="PANTHER" id="PTHR30480:SF13">
    <property type="entry name" value="BETA-HEXOSAMINIDASE"/>
    <property type="match status" value="1"/>
</dbReference>
<evidence type="ECO:0000313" key="8">
    <source>
        <dbReference type="Proteomes" id="UP000250796"/>
    </source>
</evidence>
<proteinExistence type="inferred from homology"/>
<dbReference type="SUPFAM" id="SSF51445">
    <property type="entry name" value="(Trans)glycosidases"/>
    <property type="match status" value="1"/>
</dbReference>
<dbReference type="Gene3D" id="3.20.20.300">
    <property type="entry name" value="Glycoside hydrolase, family 3, N-terminal domain"/>
    <property type="match status" value="1"/>
</dbReference>
<evidence type="ECO:0000256" key="1">
    <source>
        <dbReference type="ARBA" id="ARBA00001231"/>
    </source>
</evidence>
<protein>
    <recommendedName>
        <fullName evidence="3">beta-N-acetylhexosaminidase</fullName>
        <ecNumber evidence="3">3.2.1.52</ecNumber>
    </recommendedName>
</protein>
<dbReference type="PANTHER" id="PTHR30480">
    <property type="entry name" value="BETA-HEXOSAMINIDASE-RELATED"/>
    <property type="match status" value="1"/>
</dbReference>
<evidence type="ECO:0000256" key="2">
    <source>
        <dbReference type="ARBA" id="ARBA00005336"/>
    </source>
</evidence>
<evidence type="ECO:0000256" key="4">
    <source>
        <dbReference type="ARBA" id="ARBA00022801"/>
    </source>
</evidence>
<keyword evidence="5" id="KW-0326">Glycosidase</keyword>
<dbReference type="RefSeq" id="WP_169698686.1">
    <property type="nucleotide sequence ID" value="NZ_LS974202.1"/>
</dbReference>
<dbReference type="Proteomes" id="UP000250796">
    <property type="component" value="Chromosome MESINF"/>
</dbReference>
<reference evidence="7 8" key="1">
    <citation type="submission" date="2017-01" db="EMBL/GenBank/DDBJ databases">
        <authorList>
            <person name="Erauso G."/>
        </authorList>
    </citation>
    <scope>NUCLEOTIDE SEQUENCE [LARGE SCALE GENOMIC DNA]</scope>
    <source>
        <strain evidence="7">MESINF1</strain>
    </source>
</reference>
<dbReference type="InterPro" id="IPR036881">
    <property type="entry name" value="Glyco_hydro_3_C_sf"/>
</dbReference>
<comment type="similarity">
    <text evidence="2">Belongs to the glycosyl hydrolase 3 family.</text>
</comment>
<dbReference type="EMBL" id="LS974202">
    <property type="protein sequence ID" value="SSC12337.1"/>
    <property type="molecule type" value="Genomic_DNA"/>
</dbReference>
<dbReference type="KEGG" id="minf:MESINF_0888"/>
<dbReference type="InterPro" id="IPR017853">
    <property type="entry name" value="GH"/>
</dbReference>
<dbReference type="AlphaFoldDB" id="A0A7Z7LE70"/>
<gene>
    <name evidence="7" type="ORF">MESINF_0888</name>
</gene>